<dbReference type="AlphaFoldDB" id="A0A839URH2"/>
<name>A0A839URH2_9GAMM</name>
<evidence type="ECO:0000313" key="5">
    <source>
        <dbReference type="Proteomes" id="UP000559987"/>
    </source>
</evidence>
<dbReference type="PANTHER" id="PTHR42760">
    <property type="entry name" value="SHORT-CHAIN DEHYDROGENASES/REDUCTASES FAMILY MEMBER"/>
    <property type="match status" value="1"/>
</dbReference>
<dbReference type="PROSITE" id="PS00061">
    <property type="entry name" value="ADH_SHORT"/>
    <property type="match status" value="1"/>
</dbReference>
<dbReference type="PRINTS" id="PR00080">
    <property type="entry name" value="SDRFAMILY"/>
</dbReference>
<protein>
    <submittedName>
        <fullName evidence="4">3-oxoacyl-[acyl-carrier protein] reductase</fullName>
        <ecNumber evidence="4">1.1.1.100</ecNumber>
    </submittedName>
</protein>
<dbReference type="InterPro" id="IPR036291">
    <property type="entry name" value="NAD(P)-bd_dom_sf"/>
</dbReference>
<dbReference type="GO" id="GO:0030497">
    <property type="term" value="P:fatty acid elongation"/>
    <property type="evidence" value="ECO:0007669"/>
    <property type="project" value="TreeGrafter"/>
</dbReference>
<dbReference type="SUPFAM" id="SSF51735">
    <property type="entry name" value="NAD(P)-binding Rossmann-fold domains"/>
    <property type="match status" value="1"/>
</dbReference>
<evidence type="ECO:0000256" key="2">
    <source>
        <dbReference type="ARBA" id="ARBA00023002"/>
    </source>
</evidence>
<dbReference type="Proteomes" id="UP000559987">
    <property type="component" value="Unassembled WGS sequence"/>
</dbReference>
<comment type="similarity">
    <text evidence="1">Belongs to the short-chain dehydrogenases/reductases (SDR) family.</text>
</comment>
<dbReference type="InterPro" id="IPR002347">
    <property type="entry name" value="SDR_fam"/>
</dbReference>
<proteinExistence type="inferred from homology"/>
<dbReference type="PANTHER" id="PTHR42760:SF135">
    <property type="entry name" value="BLL7886 PROTEIN"/>
    <property type="match status" value="1"/>
</dbReference>
<dbReference type="EMBL" id="JACHXZ010000003">
    <property type="protein sequence ID" value="MBB3169069.1"/>
    <property type="molecule type" value="Genomic_DNA"/>
</dbReference>
<dbReference type="Pfam" id="PF13561">
    <property type="entry name" value="adh_short_C2"/>
    <property type="match status" value="1"/>
</dbReference>
<evidence type="ECO:0000259" key="3">
    <source>
        <dbReference type="SMART" id="SM00822"/>
    </source>
</evidence>
<reference evidence="4 5" key="1">
    <citation type="submission" date="2020-08" db="EMBL/GenBank/DDBJ databases">
        <title>Genomic Encyclopedia of Type Strains, Phase III (KMG-III): the genomes of soil and plant-associated and newly described type strains.</title>
        <authorList>
            <person name="Whitman W."/>
        </authorList>
    </citation>
    <scope>NUCLEOTIDE SEQUENCE [LARGE SCALE GENOMIC DNA]</scope>
    <source>
        <strain evidence="4 5">CECT 8571</strain>
    </source>
</reference>
<dbReference type="GO" id="GO:0004316">
    <property type="term" value="F:3-oxoacyl-[acyl-carrier-protein] reductase (NADPH) activity"/>
    <property type="evidence" value="ECO:0007669"/>
    <property type="project" value="UniProtKB-EC"/>
</dbReference>
<dbReference type="PRINTS" id="PR00081">
    <property type="entry name" value="GDHRDH"/>
</dbReference>
<feature type="domain" description="Ketoreductase" evidence="3">
    <location>
        <begin position="6"/>
        <end position="196"/>
    </location>
</feature>
<comment type="caution">
    <text evidence="4">The sequence shown here is derived from an EMBL/GenBank/DDBJ whole genome shotgun (WGS) entry which is preliminary data.</text>
</comment>
<accession>A0A839URH2</accession>
<dbReference type="NCBIfam" id="NF006072">
    <property type="entry name" value="PRK08217.1"/>
    <property type="match status" value="1"/>
</dbReference>
<dbReference type="SMART" id="SM00822">
    <property type="entry name" value="PKS_KR"/>
    <property type="match status" value="1"/>
</dbReference>
<dbReference type="InterPro" id="IPR020904">
    <property type="entry name" value="Sc_DH/Rdtase_CS"/>
</dbReference>
<dbReference type="FunFam" id="3.40.50.720:FF:000173">
    <property type="entry name" value="3-oxoacyl-[acyl-carrier protein] reductase"/>
    <property type="match status" value="1"/>
</dbReference>
<evidence type="ECO:0000256" key="1">
    <source>
        <dbReference type="ARBA" id="ARBA00006484"/>
    </source>
</evidence>
<dbReference type="EC" id="1.1.1.100" evidence="4"/>
<dbReference type="InterPro" id="IPR057326">
    <property type="entry name" value="KR_dom"/>
</dbReference>
<dbReference type="RefSeq" id="WP_183910562.1">
    <property type="nucleotide sequence ID" value="NZ_JACHXZ010000003.1"/>
</dbReference>
<gene>
    <name evidence="4" type="ORF">FHS30_002277</name>
</gene>
<organism evidence="4 5">
    <name type="scientific">Simiduia aestuariiviva</name>
    <dbReference type="NCBI Taxonomy" id="1510459"/>
    <lineage>
        <taxon>Bacteria</taxon>
        <taxon>Pseudomonadati</taxon>
        <taxon>Pseudomonadota</taxon>
        <taxon>Gammaproteobacteria</taxon>
        <taxon>Cellvibrionales</taxon>
        <taxon>Cellvibrionaceae</taxon>
        <taxon>Simiduia</taxon>
    </lineage>
</organism>
<dbReference type="Gene3D" id="3.40.50.720">
    <property type="entry name" value="NAD(P)-binding Rossmann-like Domain"/>
    <property type="match status" value="1"/>
</dbReference>
<keyword evidence="5" id="KW-1185">Reference proteome</keyword>
<evidence type="ECO:0000313" key="4">
    <source>
        <dbReference type="EMBL" id="MBB3169069.1"/>
    </source>
</evidence>
<sequence length="255" mass="27072">MKLSASNLVITGASQGIGKSIALRLAQQGANLALLDVNADALQEVASACQSAGSPKALALTCNVAREQDVIDTFATIAQSFDRLDGLINNAGITRDGMLLKVKDGKIDKRMALDQWQQVIDVNLTGVFLCGREAASIMALQANDDAAIINLASISRAGNVGQSNYAAAKAGVEALTVTWAKELARYKIRAMAIAPGFVETEMTQSMKPEALDLIRMAVPLGRMGQPDHIAQTAQFILENDYLSGRTIEVDAGLRI</sequence>
<keyword evidence="2 4" id="KW-0560">Oxidoreductase</keyword>